<evidence type="ECO:0000256" key="1">
    <source>
        <dbReference type="SAM" id="MobiDB-lite"/>
    </source>
</evidence>
<proteinExistence type="predicted"/>
<comment type="caution">
    <text evidence="2">The sequence shown here is derived from an EMBL/GenBank/DDBJ whole genome shotgun (WGS) entry which is preliminary data.</text>
</comment>
<dbReference type="Proteomes" id="UP001232148">
    <property type="component" value="Unassembled WGS sequence"/>
</dbReference>
<reference evidence="2" key="1">
    <citation type="submission" date="2021-06" db="EMBL/GenBank/DDBJ databases">
        <title>Comparative genomics, transcriptomics and evolutionary studies reveal genomic signatures of adaptation to plant cell wall in hemibiotrophic fungi.</title>
        <authorList>
            <consortium name="DOE Joint Genome Institute"/>
            <person name="Baroncelli R."/>
            <person name="Diaz J.F."/>
            <person name="Benocci T."/>
            <person name="Peng M."/>
            <person name="Battaglia E."/>
            <person name="Haridas S."/>
            <person name="Andreopoulos W."/>
            <person name="Labutti K."/>
            <person name="Pangilinan J."/>
            <person name="Floch G.L."/>
            <person name="Makela M.R."/>
            <person name="Henrissat B."/>
            <person name="Grigoriev I.V."/>
            <person name="Crouch J.A."/>
            <person name="De Vries R.P."/>
            <person name="Sukno S.A."/>
            <person name="Thon M.R."/>
        </authorList>
    </citation>
    <scope>NUCLEOTIDE SEQUENCE</scope>
    <source>
        <strain evidence="2">MAFF235873</strain>
    </source>
</reference>
<dbReference type="EMBL" id="MU843073">
    <property type="protein sequence ID" value="KAK2021890.1"/>
    <property type="molecule type" value="Genomic_DNA"/>
</dbReference>
<feature type="non-terminal residue" evidence="2">
    <location>
        <position position="318"/>
    </location>
</feature>
<organism evidence="2 3">
    <name type="scientific">Colletotrichum zoysiae</name>
    <dbReference type="NCBI Taxonomy" id="1216348"/>
    <lineage>
        <taxon>Eukaryota</taxon>
        <taxon>Fungi</taxon>
        <taxon>Dikarya</taxon>
        <taxon>Ascomycota</taxon>
        <taxon>Pezizomycotina</taxon>
        <taxon>Sordariomycetes</taxon>
        <taxon>Hypocreomycetidae</taxon>
        <taxon>Glomerellales</taxon>
        <taxon>Glomerellaceae</taxon>
        <taxon>Colletotrichum</taxon>
        <taxon>Colletotrichum graminicola species complex</taxon>
    </lineage>
</organism>
<sequence>TLSAATITALDDAELGLFIQNHRRFHGGYELPVDGWDKLSADERERVAERLKGIVHGLAHSPVSCPLPLNLDDLNARLRQVSRNNNPSFNPHEDEQSEASTPPLDAKYYRTRDEIESYHELINDGGRPLYPLDQMQDIHMNPEHYEDVLRPWQECPEEIHPDGIFNRQWCRWRDFRKWQNDNRGRDDEDGGYTGYVEWRKDRIRRDYGRKSGAKYLAAIEADSSCLRSDWDERQSLRERHRRLYREHNCNGFDDYAAAVKRRLARHGFIQQFKLDEDPKKQDKLTTWIEYLSYECWWLDKYTSDIERLEPHHDKGWQE</sequence>
<feature type="region of interest" description="Disordered" evidence="1">
    <location>
        <begin position="82"/>
        <end position="105"/>
    </location>
</feature>
<gene>
    <name evidence="2" type="ORF">LX32DRAFT_603850</name>
</gene>
<evidence type="ECO:0000313" key="3">
    <source>
        <dbReference type="Proteomes" id="UP001232148"/>
    </source>
</evidence>
<protein>
    <submittedName>
        <fullName evidence="2">Uncharacterized protein</fullName>
    </submittedName>
</protein>
<name>A0AAD9H3T4_9PEZI</name>
<keyword evidence="3" id="KW-1185">Reference proteome</keyword>
<evidence type="ECO:0000313" key="2">
    <source>
        <dbReference type="EMBL" id="KAK2021890.1"/>
    </source>
</evidence>
<dbReference type="AlphaFoldDB" id="A0AAD9H3T4"/>
<accession>A0AAD9H3T4</accession>